<reference evidence="1 2" key="1">
    <citation type="submission" date="2013-02" db="EMBL/GenBank/DDBJ databases">
        <title>The Genome Annotation of Plasmodium falciparum CAMP/Malaysia.</title>
        <authorList>
            <consortium name="The Broad Institute Genome Sequencing Platform"/>
            <consortium name="The Broad Institute Genome Sequencing Center for Infectious Disease"/>
            <person name="Neafsey D."/>
            <person name="Hoffman S."/>
            <person name="Volkman S."/>
            <person name="Rosenthal P."/>
            <person name="Walker B."/>
            <person name="Young S.K."/>
            <person name="Zeng Q."/>
            <person name="Gargeya S."/>
            <person name="Fitzgerald M."/>
            <person name="Haas B."/>
            <person name="Abouelleil A."/>
            <person name="Allen A.W."/>
            <person name="Alvarado L."/>
            <person name="Arachchi H.M."/>
            <person name="Berlin A.M."/>
            <person name="Chapman S.B."/>
            <person name="Gainer-Dewar J."/>
            <person name="Goldberg J."/>
            <person name="Griggs A."/>
            <person name="Gujja S."/>
            <person name="Hansen M."/>
            <person name="Howarth C."/>
            <person name="Imamovic A."/>
            <person name="Ireland A."/>
            <person name="Larimer J."/>
            <person name="McCowan C."/>
            <person name="Murphy C."/>
            <person name="Pearson M."/>
            <person name="Poon T.W."/>
            <person name="Priest M."/>
            <person name="Roberts A."/>
            <person name="Saif S."/>
            <person name="Shea T."/>
            <person name="Sisk P."/>
            <person name="Sykes S."/>
            <person name="Wortman J."/>
            <person name="Nusbaum C."/>
            <person name="Birren B."/>
        </authorList>
    </citation>
    <scope>NUCLEOTIDE SEQUENCE [LARGE SCALE GENOMIC DNA]</scope>
    <source>
        <strain evidence="1 2">CAMP/Malaysia</strain>
    </source>
</reference>
<dbReference type="AlphaFoldDB" id="A0A024X9F2"/>
<name>A0A024X9F2_PLAFC</name>
<proteinExistence type="predicted"/>
<sequence>MFFANTADIKIFICEYKYYLPANIDNMLLFVIFSENYIINYLKKLQMIFMLIITISRSVTYNIY</sequence>
<accession>A0A024X9F2</accession>
<reference evidence="1 2" key="2">
    <citation type="submission" date="2013-02" db="EMBL/GenBank/DDBJ databases">
        <title>The Genome Sequence of Plasmodium falciparum CAMP/Malaysia.</title>
        <authorList>
            <consortium name="The Broad Institute Genome Sequencing Platform"/>
            <consortium name="The Broad Institute Genome Sequencing Center for Infectious Disease"/>
            <person name="Neafsey D."/>
            <person name="Cheeseman I."/>
            <person name="Volkman S."/>
            <person name="Adams J."/>
            <person name="Walker B."/>
            <person name="Young S.K."/>
            <person name="Zeng Q."/>
            <person name="Gargeya S."/>
            <person name="Fitzgerald M."/>
            <person name="Haas B."/>
            <person name="Abouelleil A."/>
            <person name="Alvarado L."/>
            <person name="Arachchi H.M."/>
            <person name="Berlin A.M."/>
            <person name="Chapman S.B."/>
            <person name="Dewar J."/>
            <person name="Goldberg J."/>
            <person name="Griggs A."/>
            <person name="Gujja S."/>
            <person name="Hansen M."/>
            <person name="Howarth C."/>
            <person name="Imamovic A."/>
            <person name="Larimer J."/>
            <person name="McCowan C."/>
            <person name="Murphy C."/>
            <person name="Neiman D."/>
            <person name="Pearson M."/>
            <person name="Priest M."/>
            <person name="Roberts A."/>
            <person name="Saif S."/>
            <person name="Shea T."/>
            <person name="Sisk P."/>
            <person name="Sykes S."/>
            <person name="Wortman J."/>
            <person name="Nusbaum C."/>
            <person name="Birren B."/>
        </authorList>
    </citation>
    <scope>NUCLEOTIDE SEQUENCE [LARGE SCALE GENOMIC DNA]</scope>
    <source>
        <strain evidence="1 2">CAMP/Malaysia</strain>
    </source>
</reference>
<dbReference type="EMBL" id="KI927509">
    <property type="protein sequence ID" value="ETW62109.1"/>
    <property type="molecule type" value="Genomic_DNA"/>
</dbReference>
<gene>
    <name evidence="1" type="ORF">PFMC_02209</name>
</gene>
<evidence type="ECO:0000313" key="1">
    <source>
        <dbReference type="EMBL" id="ETW62109.1"/>
    </source>
</evidence>
<protein>
    <submittedName>
        <fullName evidence="1">Uncharacterized protein</fullName>
    </submittedName>
</protein>
<organism evidence="1 2">
    <name type="scientific">Plasmodium falciparum (isolate Camp / Malaysia)</name>
    <dbReference type="NCBI Taxonomy" id="5835"/>
    <lineage>
        <taxon>Eukaryota</taxon>
        <taxon>Sar</taxon>
        <taxon>Alveolata</taxon>
        <taxon>Apicomplexa</taxon>
        <taxon>Aconoidasida</taxon>
        <taxon>Haemosporida</taxon>
        <taxon>Plasmodiidae</taxon>
        <taxon>Plasmodium</taxon>
        <taxon>Plasmodium (Laverania)</taxon>
    </lineage>
</organism>
<dbReference type="Proteomes" id="UP000030694">
    <property type="component" value="Unassembled WGS sequence"/>
</dbReference>
<evidence type="ECO:0000313" key="2">
    <source>
        <dbReference type="Proteomes" id="UP000030694"/>
    </source>
</evidence>